<dbReference type="PANTHER" id="PTHR10302:SF18">
    <property type="entry name" value="PROTEIN OSB1, MITOCHONDRIAL"/>
    <property type="match status" value="1"/>
</dbReference>
<keyword evidence="1 2" id="KW-0238">DNA-binding</keyword>
<name>A0A5A7PWK1_STRAF</name>
<dbReference type="EMBL" id="BKCP01005295">
    <property type="protein sequence ID" value="GER37210.1"/>
    <property type="molecule type" value="Genomic_DNA"/>
</dbReference>
<accession>A0A5A7PWK1</accession>
<evidence type="ECO:0000256" key="1">
    <source>
        <dbReference type="ARBA" id="ARBA00023125"/>
    </source>
</evidence>
<evidence type="ECO:0000256" key="2">
    <source>
        <dbReference type="PROSITE-ProRule" id="PRU00252"/>
    </source>
</evidence>
<gene>
    <name evidence="3" type="ORF">STAS_13610</name>
</gene>
<dbReference type="OrthoDB" id="1078367at2759"/>
<keyword evidence="4" id="KW-1185">Reference proteome</keyword>
<evidence type="ECO:0000313" key="4">
    <source>
        <dbReference type="Proteomes" id="UP000325081"/>
    </source>
</evidence>
<dbReference type="GO" id="GO:0003697">
    <property type="term" value="F:single-stranded DNA binding"/>
    <property type="evidence" value="ECO:0007669"/>
    <property type="project" value="InterPro"/>
</dbReference>
<sequence>MAAARLQLRQFKGTASIPFRLFSTSAALIECPWTRFTEVSDSSDCESTVYKEALKLQRPSTIRYDERLLNSVSLIGRIFQPLQERNSKRFGVYTTLNVSASTGNFSVLLKFRDEIAEMTLQHLKLNDLVYVSGCLGSYMKADENGKSMHRYQV</sequence>
<dbReference type="Proteomes" id="UP000325081">
    <property type="component" value="Unassembled WGS sequence"/>
</dbReference>
<organism evidence="3 4">
    <name type="scientific">Striga asiatica</name>
    <name type="common">Asiatic witchweed</name>
    <name type="synonym">Buchnera asiatica</name>
    <dbReference type="NCBI Taxonomy" id="4170"/>
    <lineage>
        <taxon>Eukaryota</taxon>
        <taxon>Viridiplantae</taxon>
        <taxon>Streptophyta</taxon>
        <taxon>Embryophyta</taxon>
        <taxon>Tracheophyta</taxon>
        <taxon>Spermatophyta</taxon>
        <taxon>Magnoliopsida</taxon>
        <taxon>eudicotyledons</taxon>
        <taxon>Gunneridae</taxon>
        <taxon>Pentapetalae</taxon>
        <taxon>asterids</taxon>
        <taxon>lamiids</taxon>
        <taxon>Lamiales</taxon>
        <taxon>Orobanchaceae</taxon>
        <taxon>Buchnereae</taxon>
        <taxon>Striga</taxon>
    </lineage>
</organism>
<dbReference type="PROSITE" id="PS50935">
    <property type="entry name" value="SSB"/>
    <property type="match status" value="1"/>
</dbReference>
<proteinExistence type="predicted"/>
<dbReference type="InterPro" id="IPR011344">
    <property type="entry name" value="ssDNA-bd"/>
</dbReference>
<protein>
    <submittedName>
        <fullName evidence="3">Primosome PriB/single-strand DNA-binding</fullName>
    </submittedName>
</protein>
<evidence type="ECO:0000313" key="3">
    <source>
        <dbReference type="EMBL" id="GER37210.1"/>
    </source>
</evidence>
<reference evidence="4" key="1">
    <citation type="journal article" date="2019" name="Curr. Biol.">
        <title>Genome Sequence of Striga asiatica Provides Insight into the Evolution of Plant Parasitism.</title>
        <authorList>
            <person name="Yoshida S."/>
            <person name="Kim S."/>
            <person name="Wafula E.K."/>
            <person name="Tanskanen J."/>
            <person name="Kim Y.M."/>
            <person name="Honaas L."/>
            <person name="Yang Z."/>
            <person name="Spallek T."/>
            <person name="Conn C.E."/>
            <person name="Ichihashi Y."/>
            <person name="Cheong K."/>
            <person name="Cui S."/>
            <person name="Der J.P."/>
            <person name="Gundlach H."/>
            <person name="Jiao Y."/>
            <person name="Hori C."/>
            <person name="Ishida J.K."/>
            <person name="Kasahara H."/>
            <person name="Kiba T."/>
            <person name="Kim M.S."/>
            <person name="Koo N."/>
            <person name="Laohavisit A."/>
            <person name="Lee Y.H."/>
            <person name="Lumba S."/>
            <person name="McCourt P."/>
            <person name="Mortimer J.C."/>
            <person name="Mutuku J.M."/>
            <person name="Nomura T."/>
            <person name="Sasaki-Sekimoto Y."/>
            <person name="Seto Y."/>
            <person name="Wang Y."/>
            <person name="Wakatake T."/>
            <person name="Sakakibara H."/>
            <person name="Demura T."/>
            <person name="Yamaguchi S."/>
            <person name="Yoneyama K."/>
            <person name="Manabe R.I."/>
            <person name="Nelson D.C."/>
            <person name="Schulman A.H."/>
            <person name="Timko M.P."/>
            <person name="dePamphilis C.W."/>
            <person name="Choi D."/>
            <person name="Shirasu K."/>
        </authorList>
    </citation>
    <scope>NUCLEOTIDE SEQUENCE [LARGE SCALE GENOMIC DNA]</scope>
    <source>
        <strain evidence="4">cv. UVA1</strain>
    </source>
</reference>
<dbReference type="PANTHER" id="PTHR10302">
    <property type="entry name" value="SINGLE-STRANDED DNA-BINDING PROTEIN"/>
    <property type="match status" value="1"/>
</dbReference>
<dbReference type="GO" id="GO:0006264">
    <property type="term" value="P:mitochondrial DNA replication"/>
    <property type="evidence" value="ECO:0007669"/>
    <property type="project" value="TreeGrafter"/>
</dbReference>
<comment type="caution">
    <text evidence="3">The sequence shown here is derived from an EMBL/GenBank/DDBJ whole genome shotgun (WGS) entry which is preliminary data.</text>
</comment>
<dbReference type="InterPro" id="IPR012340">
    <property type="entry name" value="NA-bd_OB-fold"/>
</dbReference>
<dbReference type="GO" id="GO:0042645">
    <property type="term" value="C:mitochondrial nucleoid"/>
    <property type="evidence" value="ECO:0007669"/>
    <property type="project" value="TreeGrafter"/>
</dbReference>
<dbReference type="AlphaFoldDB" id="A0A5A7PWK1"/>
<dbReference type="InterPro" id="IPR000424">
    <property type="entry name" value="Primosome_PriB/ssb"/>
</dbReference>
<dbReference type="SUPFAM" id="SSF50249">
    <property type="entry name" value="Nucleic acid-binding proteins"/>
    <property type="match status" value="1"/>
</dbReference>